<comment type="subunit">
    <text evidence="14">Heterodimer with A56 protein; disulfide-linked.</text>
</comment>
<dbReference type="PANTHER" id="PTHR19325:SF560">
    <property type="entry name" value="SUSHI, VON WILLEBRAND FACTOR TYPE A, EGF AND PENTRAXIN DOMAIN-CONTAINING PROTEIN 1"/>
    <property type="match status" value="1"/>
</dbReference>
<dbReference type="PROSITE" id="PS50923">
    <property type="entry name" value="SUSHI"/>
    <property type="match status" value="2"/>
</dbReference>
<evidence type="ECO:0000256" key="6">
    <source>
        <dbReference type="ARBA" id="ARBA00022844"/>
    </source>
</evidence>
<evidence type="ECO:0000256" key="9">
    <source>
        <dbReference type="ARBA" id="ARBA00023180"/>
    </source>
</evidence>
<proteinExistence type="predicted"/>
<evidence type="ECO:0000256" key="20">
    <source>
        <dbReference type="SAM" id="Phobius"/>
    </source>
</evidence>
<keyword evidence="11" id="KW-0899">Viral immunoevasion</keyword>
<feature type="domain" description="Sushi" evidence="21">
    <location>
        <begin position="147"/>
        <end position="207"/>
    </location>
</feature>
<comment type="subcellular location">
    <subcellularLocation>
        <location evidence="12">Host cell membrane</location>
        <topology evidence="12">Peripheral membrane protein</topology>
        <orientation evidence="12">Extracellular side</orientation>
    </subcellularLocation>
    <subcellularLocation>
        <location evidence="1">Virion membrane</location>
        <topology evidence="1">Peripheral membrane protein</topology>
    </subcellularLocation>
</comment>
<keyword evidence="6" id="KW-0946">Virion</keyword>
<keyword evidence="8 19" id="KW-1015">Disulfide bond</keyword>
<dbReference type="InterPro" id="IPR035976">
    <property type="entry name" value="Sushi/SCR/CCP_sf"/>
</dbReference>
<evidence type="ECO:0000256" key="10">
    <source>
        <dbReference type="ARBA" id="ARBA00023252"/>
    </source>
</evidence>
<comment type="function">
    <text evidence="13">Serves to protect the virus against complement attack by inhibiting both classical and alternative pathways of complement activation. Binds C3b and C4b.</text>
</comment>
<dbReference type="GO" id="GO:0020002">
    <property type="term" value="C:host cell plasma membrane"/>
    <property type="evidence" value="ECO:0007669"/>
    <property type="project" value="UniProtKB-SubCell"/>
</dbReference>
<evidence type="ECO:0000256" key="2">
    <source>
        <dbReference type="ARBA" id="ARBA00022511"/>
    </source>
</evidence>
<keyword evidence="20" id="KW-0472">Membrane</keyword>
<comment type="caution">
    <text evidence="19">Lacks conserved residue(s) required for the propagation of feature annotation.</text>
</comment>
<dbReference type="SUPFAM" id="SSF57535">
    <property type="entry name" value="Complement control module/SCR domain"/>
    <property type="match status" value="3"/>
</dbReference>
<gene>
    <name evidence="22" type="primary">m144R</name>
</gene>
<dbReference type="Pfam" id="PF00084">
    <property type="entry name" value="Sushi"/>
    <property type="match status" value="3"/>
</dbReference>
<keyword evidence="10" id="KW-1087">Inhibition of host complement factors by virus</keyword>
<keyword evidence="9" id="KW-0325">Glycoprotein</keyword>
<keyword evidence="10" id="KW-0945">Host-virus interaction</keyword>
<evidence type="ECO:0000256" key="14">
    <source>
        <dbReference type="ARBA" id="ARBA00066298"/>
    </source>
</evidence>
<feature type="disulfide bond" evidence="19">
    <location>
        <begin position="178"/>
        <end position="205"/>
    </location>
</feature>
<evidence type="ECO:0000256" key="4">
    <source>
        <dbReference type="ARBA" id="ARBA00022729"/>
    </source>
</evidence>
<evidence type="ECO:0000256" key="18">
    <source>
        <dbReference type="ARBA" id="ARBA00082341"/>
    </source>
</evidence>
<dbReference type="InterPro" id="IPR000436">
    <property type="entry name" value="Sushi_SCR_CCP_dom"/>
</dbReference>
<evidence type="ECO:0000256" key="3">
    <source>
        <dbReference type="ARBA" id="ARBA00022659"/>
    </source>
</evidence>
<keyword evidence="5" id="KW-0677">Repeat</keyword>
<keyword evidence="20" id="KW-1133">Transmembrane helix</keyword>
<evidence type="ECO:0000256" key="13">
    <source>
        <dbReference type="ARBA" id="ARBA00058638"/>
    </source>
</evidence>
<dbReference type="GO" id="GO:0055036">
    <property type="term" value="C:virion membrane"/>
    <property type="evidence" value="ECO:0007669"/>
    <property type="project" value="UniProtKB-SubCell"/>
</dbReference>
<evidence type="ECO:0000256" key="19">
    <source>
        <dbReference type="PROSITE-ProRule" id="PRU00302"/>
    </source>
</evidence>
<evidence type="ECO:0000256" key="11">
    <source>
        <dbReference type="ARBA" id="ARBA00023280"/>
    </source>
</evidence>
<evidence type="ECO:0000256" key="7">
    <source>
        <dbReference type="ARBA" id="ARBA00022870"/>
    </source>
</evidence>
<keyword evidence="2" id="KW-1032">Host cell membrane</keyword>
<keyword evidence="3 19" id="KW-0768">Sushi</keyword>
<feature type="domain" description="Sushi" evidence="21">
    <location>
        <begin position="82"/>
        <end position="146"/>
    </location>
</feature>
<keyword evidence="20" id="KW-0812">Transmembrane</keyword>
<evidence type="ECO:0000313" key="22">
    <source>
        <dbReference type="EMBL" id="QAV41893.1"/>
    </source>
</evidence>
<feature type="disulfide bond" evidence="19">
    <location>
        <begin position="149"/>
        <end position="192"/>
    </location>
</feature>
<reference evidence="22 23" key="1">
    <citation type="journal article" date="2019" name="J. Virol.">
        <title>Punctuated evolution of myxoma virus: rapid and disjunct evolution of a recent viral lineage in Australia.</title>
        <authorList>
            <person name="Eden J.-S."/>
            <person name="Kerr P.J."/>
            <person name="Holmes E.C."/>
        </authorList>
    </citation>
    <scope>NUCLEOTIDE SEQUENCE [LARGE SCALE GENOMIC DNA]</scope>
    <source>
        <strain evidence="22">Aust/SA/Stewarts Range Rd/09-2015</strain>
    </source>
</reference>
<dbReference type="FunFam" id="2.10.70.10:FF:000014">
    <property type="entry name" value="Membrane cofactor protein"/>
    <property type="match status" value="1"/>
</dbReference>
<evidence type="ECO:0000313" key="23">
    <source>
        <dbReference type="Proteomes" id="UP000292892"/>
    </source>
</evidence>
<feature type="transmembrane region" description="Helical" evidence="20">
    <location>
        <begin position="257"/>
        <end position="280"/>
    </location>
</feature>
<keyword evidence="4" id="KW-0732">Signal</keyword>
<keyword evidence="7" id="KW-1043">Host membrane</keyword>
<dbReference type="PANTHER" id="PTHR19325">
    <property type="entry name" value="COMPLEMENT COMPONENT-RELATED SUSHI DOMAIN-CONTAINING"/>
    <property type="match status" value="1"/>
</dbReference>
<evidence type="ECO:0000256" key="5">
    <source>
        <dbReference type="ARBA" id="ARBA00022737"/>
    </source>
</evidence>
<evidence type="ECO:0000256" key="15">
    <source>
        <dbReference type="ARBA" id="ARBA00070875"/>
    </source>
</evidence>
<evidence type="ECO:0000256" key="16">
    <source>
        <dbReference type="ARBA" id="ARBA00077807"/>
    </source>
</evidence>
<dbReference type="CDD" id="cd00033">
    <property type="entry name" value="CCP"/>
    <property type="match status" value="2"/>
</dbReference>
<dbReference type="EMBL" id="MK388137">
    <property type="protein sequence ID" value="QAV41893.1"/>
    <property type="molecule type" value="Genomic_DNA"/>
</dbReference>
<accession>A0A481NMH4</accession>
<protein>
    <recommendedName>
        <fullName evidence="15">Complement control protein C3</fullName>
    </recommendedName>
    <alternativeName>
        <fullName evidence="18">28 kDa protein</fullName>
    </alternativeName>
    <alternativeName>
        <fullName evidence="16">Secretory protein 35</fullName>
    </alternativeName>
    <alternativeName>
        <fullName evidence="17">VCP</fullName>
    </alternativeName>
</protein>
<name>A0A481NMH4_9POXV</name>
<dbReference type="SMART" id="SM00032">
    <property type="entry name" value="CCP"/>
    <property type="match status" value="3"/>
</dbReference>
<evidence type="ECO:0000256" key="8">
    <source>
        <dbReference type="ARBA" id="ARBA00023157"/>
    </source>
</evidence>
<dbReference type="Gene3D" id="2.10.70.10">
    <property type="entry name" value="Complement Module, domain 1"/>
    <property type="match status" value="3"/>
</dbReference>
<dbReference type="InterPro" id="IPR050350">
    <property type="entry name" value="Compl-Cell_Adhes-Reg"/>
</dbReference>
<dbReference type="GO" id="GO:0042784">
    <property type="term" value="P:symbiont-mediated suppression of host complement activation"/>
    <property type="evidence" value="ECO:0007669"/>
    <property type="project" value="UniProtKB-KW"/>
</dbReference>
<evidence type="ECO:0000256" key="1">
    <source>
        <dbReference type="ARBA" id="ARBA00004650"/>
    </source>
</evidence>
<organism evidence="22 23">
    <name type="scientific">Myxoma virus</name>
    <dbReference type="NCBI Taxonomy" id="10273"/>
    <lineage>
        <taxon>Viruses</taxon>
        <taxon>Varidnaviria</taxon>
        <taxon>Bamfordvirae</taxon>
        <taxon>Nucleocytoviricota</taxon>
        <taxon>Pokkesviricetes</taxon>
        <taxon>Chitovirales</taxon>
        <taxon>Poxviridae</taxon>
        <taxon>Chordopoxvirinae</taxon>
        <taxon>Leporipoxvirus</taxon>
        <taxon>Leporipoxvirus myxoma</taxon>
    </lineage>
</organism>
<dbReference type="Proteomes" id="UP000292892">
    <property type="component" value="Genome"/>
</dbReference>
<evidence type="ECO:0000259" key="21">
    <source>
        <dbReference type="PROSITE" id="PS50923"/>
    </source>
</evidence>
<evidence type="ECO:0000256" key="12">
    <source>
        <dbReference type="ARBA" id="ARBA00037804"/>
    </source>
</evidence>
<evidence type="ECO:0000256" key="17">
    <source>
        <dbReference type="ARBA" id="ARBA00078481"/>
    </source>
</evidence>
<sequence>MRATLWTVYVASLLQSYVLADCKNDFKSNVQAVNKKQTYKQDEVTELQCVPGYQKKSNVTISATCGKDNTWRISNEYVCVRRECPDPPTIENGRVHTPKIMYHRHDAVRYVCNENHKSIPYSLVGEDVVRCINETTWYPSPPTCKMIVCRFPALQNGYVHGVPFIKRFCYKNRVRFTCNPDFTLVGASYATCTLNATWSPDVPKCVRRAHDSNTRNIFAFVEYDDFKDLDDEDAVNEKLTDTSTRPDDATSDRPSHVFVALVILGTILFIFTLGVILLFCSCTSSNILHPNKLSYTKLSV</sequence>